<evidence type="ECO:0000313" key="1">
    <source>
        <dbReference type="Ensembl" id="ENSORLP00000031869.1"/>
    </source>
</evidence>
<dbReference type="AlphaFoldDB" id="A0A3B3HJE9"/>
<proteinExistence type="predicted"/>
<dbReference type="InParanoid" id="A0A3B3HJE9"/>
<dbReference type="GO" id="GO:0003676">
    <property type="term" value="F:nucleic acid binding"/>
    <property type="evidence" value="ECO:0007669"/>
    <property type="project" value="InterPro"/>
</dbReference>
<evidence type="ECO:0008006" key="3">
    <source>
        <dbReference type="Google" id="ProtNLM"/>
    </source>
</evidence>
<sequence>MPQRSSLRKRHRNKPPNFWTKVIWSDETKIDRFGHDQKPQRGSLMVWGDVIALFSSEAVHATPIHNTNPPFHWFHQNKAMVLEWPSKSPDLKRAVQGKYLLCSISNFS</sequence>
<dbReference type="Gene3D" id="3.30.420.10">
    <property type="entry name" value="Ribonuclease H-like superfamily/Ribonuclease H"/>
    <property type="match status" value="1"/>
</dbReference>
<keyword evidence="2" id="KW-1185">Reference proteome</keyword>
<organism evidence="1 2">
    <name type="scientific">Oryzias latipes</name>
    <name type="common">Japanese rice fish</name>
    <name type="synonym">Japanese killifish</name>
    <dbReference type="NCBI Taxonomy" id="8090"/>
    <lineage>
        <taxon>Eukaryota</taxon>
        <taxon>Metazoa</taxon>
        <taxon>Chordata</taxon>
        <taxon>Craniata</taxon>
        <taxon>Vertebrata</taxon>
        <taxon>Euteleostomi</taxon>
        <taxon>Actinopterygii</taxon>
        <taxon>Neopterygii</taxon>
        <taxon>Teleostei</taxon>
        <taxon>Neoteleostei</taxon>
        <taxon>Acanthomorphata</taxon>
        <taxon>Ovalentaria</taxon>
        <taxon>Atherinomorphae</taxon>
        <taxon>Beloniformes</taxon>
        <taxon>Adrianichthyidae</taxon>
        <taxon>Oryziinae</taxon>
        <taxon>Oryzias</taxon>
    </lineage>
</organism>
<evidence type="ECO:0000313" key="2">
    <source>
        <dbReference type="Proteomes" id="UP000001038"/>
    </source>
</evidence>
<dbReference type="Bgee" id="ENSORLG00000028992">
    <property type="expression patterns" value="Expressed in mesonephros and 2 other cell types or tissues"/>
</dbReference>
<reference evidence="1 2" key="1">
    <citation type="journal article" date="2007" name="Nature">
        <title>The medaka draft genome and insights into vertebrate genome evolution.</title>
        <authorList>
            <person name="Kasahara M."/>
            <person name="Naruse K."/>
            <person name="Sasaki S."/>
            <person name="Nakatani Y."/>
            <person name="Qu W."/>
            <person name="Ahsan B."/>
            <person name="Yamada T."/>
            <person name="Nagayasu Y."/>
            <person name="Doi K."/>
            <person name="Kasai Y."/>
            <person name="Jindo T."/>
            <person name="Kobayashi D."/>
            <person name="Shimada A."/>
            <person name="Toyoda A."/>
            <person name="Kuroki Y."/>
            <person name="Fujiyama A."/>
            <person name="Sasaki T."/>
            <person name="Shimizu A."/>
            <person name="Asakawa S."/>
            <person name="Shimizu N."/>
            <person name="Hashimoto S."/>
            <person name="Yang J."/>
            <person name="Lee Y."/>
            <person name="Matsushima K."/>
            <person name="Sugano S."/>
            <person name="Sakaizumi M."/>
            <person name="Narita T."/>
            <person name="Ohishi K."/>
            <person name="Haga S."/>
            <person name="Ohta F."/>
            <person name="Nomoto H."/>
            <person name="Nogata K."/>
            <person name="Morishita T."/>
            <person name="Endo T."/>
            <person name="Shin-I T."/>
            <person name="Takeda H."/>
            <person name="Morishita S."/>
            <person name="Kohara Y."/>
        </authorList>
    </citation>
    <scope>NUCLEOTIDE SEQUENCE [LARGE SCALE GENOMIC DNA]</scope>
    <source>
        <strain evidence="1 2">Hd-rR</strain>
    </source>
</reference>
<name>A0A3B3HJE9_ORYLA</name>
<dbReference type="Ensembl" id="ENSORLT00000039474.1">
    <property type="protein sequence ID" value="ENSORLP00000031869.1"/>
    <property type="gene ID" value="ENSORLG00000028992.1"/>
</dbReference>
<reference evidence="1" key="3">
    <citation type="submission" date="2025-09" db="UniProtKB">
        <authorList>
            <consortium name="Ensembl"/>
        </authorList>
    </citation>
    <scope>IDENTIFICATION</scope>
    <source>
        <strain evidence="1">Hd-rR</strain>
    </source>
</reference>
<dbReference type="Proteomes" id="UP000001038">
    <property type="component" value="Chromosome 9"/>
</dbReference>
<protein>
    <recommendedName>
        <fullName evidence="3">Transposase Tc1-like domain-containing protein</fullName>
    </recommendedName>
</protein>
<reference evidence="1" key="2">
    <citation type="submission" date="2025-08" db="UniProtKB">
        <authorList>
            <consortium name="Ensembl"/>
        </authorList>
    </citation>
    <scope>IDENTIFICATION</scope>
    <source>
        <strain evidence="1">Hd-rR</strain>
    </source>
</reference>
<dbReference type="InterPro" id="IPR036397">
    <property type="entry name" value="RNaseH_sf"/>
</dbReference>
<accession>A0A3B3HJE9</accession>